<evidence type="ECO:0000313" key="1">
    <source>
        <dbReference type="EMBL" id="TBH20490.1"/>
    </source>
</evidence>
<protein>
    <submittedName>
        <fullName evidence="1">Uncharacterized protein</fullName>
    </submittedName>
</protein>
<dbReference type="EMBL" id="SIJL01000007">
    <property type="protein sequence ID" value="TBH20490.1"/>
    <property type="molecule type" value="Genomic_DNA"/>
</dbReference>
<keyword evidence="2" id="KW-1185">Reference proteome</keyword>
<organism evidence="1 2">
    <name type="scientific">Thermus thermamylovorans</name>
    <dbReference type="NCBI Taxonomy" id="2509362"/>
    <lineage>
        <taxon>Bacteria</taxon>
        <taxon>Thermotogati</taxon>
        <taxon>Deinococcota</taxon>
        <taxon>Deinococci</taxon>
        <taxon>Thermales</taxon>
        <taxon>Thermaceae</taxon>
        <taxon>Thermus</taxon>
    </lineage>
</organism>
<dbReference type="Proteomes" id="UP000292858">
    <property type="component" value="Unassembled WGS sequence"/>
</dbReference>
<proteinExistence type="predicted"/>
<gene>
    <name evidence="1" type="ORF">ETP66_06685</name>
</gene>
<name>A0A4Q9B3K8_9DEIN</name>
<dbReference type="SUPFAM" id="SSF53474">
    <property type="entry name" value="alpha/beta-Hydrolases"/>
    <property type="match status" value="1"/>
</dbReference>
<comment type="caution">
    <text evidence="1">The sequence shown here is derived from an EMBL/GenBank/DDBJ whole genome shotgun (WGS) entry which is preliminary data.</text>
</comment>
<evidence type="ECO:0000313" key="2">
    <source>
        <dbReference type="Proteomes" id="UP000292858"/>
    </source>
</evidence>
<dbReference type="RefSeq" id="WP_130841802.1">
    <property type="nucleotide sequence ID" value="NZ_SIJL01000007.1"/>
</dbReference>
<sequence>MDCPWTRRLLDRLEARPGPLGLLSLPPSALRLAPQDLALTLEAARALARAWGREGEAARFLGESGGAYEAFLLALRQALGLPRPLRPTPKGAFPLAPWASGQLLERLLEKGLCRAALLLVQGEGAGALARAPPSSGRGPAAACSLACSL</sequence>
<dbReference type="AlphaFoldDB" id="A0A4Q9B3K8"/>
<dbReference type="InterPro" id="IPR029058">
    <property type="entry name" value="AB_hydrolase_fold"/>
</dbReference>
<accession>A0A4Q9B3K8</accession>
<reference evidence="1 2" key="1">
    <citation type="submission" date="2019-02" db="EMBL/GenBank/DDBJ databases">
        <title>Thermus sp. a novel from hot spring.</title>
        <authorList>
            <person name="Zhao Z."/>
        </authorList>
    </citation>
    <scope>NUCLEOTIDE SEQUENCE [LARGE SCALE GENOMIC DNA]</scope>
    <source>
        <strain evidence="1 2">CFH 72773T</strain>
    </source>
</reference>